<proteinExistence type="predicted"/>
<dbReference type="EMBL" id="CM046400">
    <property type="protein sequence ID" value="KAI8525549.1"/>
    <property type="molecule type" value="Genomic_DNA"/>
</dbReference>
<gene>
    <name evidence="1" type="ORF">RHMOL_Rhmol13G0239000</name>
</gene>
<organism evidence="1 2">
    <name type="scientific">Rhododendron molle</name>
    <name type="common">Chinese azalea</name>
    <name type="synonym">Azalea mollis</name>
    <dbReference type="NCBI Taxonomy" id="49168"/>
    <lineage>
        <taxon>Eukaryota</taxon>
        <taxon>Viridiplantae</taxon>
        <taxon>Streptophyta</taxon>
        <taxon>Embryophyta</taxon>
        <taxon>Tracheophyta</taxon>
        <taxon>Spermatophyta</taxon>
        <taxon>Magnoliopsida</taxon>
        <taxon>eudicotyledons</taxon>
        <taxon>Gunneridae</taxon>
        <taxon>Pentapetalae</taxon>
        <taxon>asterids</taxon>
        <taxon>Ericales</taxon>
        <taxon>Ericaceae</taxon>
        <taxon>Ericoideae</taxon>
        <taxon>Rhodoreae</taxon>
        <taxon>Rhododendron</taxon>
    </lineage>
</organism>
<accession>A0ACC0LB46</accession>
<dbReference type="Proteomes" id="UP001062846">
    <property type="component" value="Chromosome 13"/>
</dbReference>
<name>A0ACC0LB46_RHOML</name>
<comment type="caution">
    <text evidence="1">The sequence shown here is derived from an EMBL/GenBank/DDBJ whole genome shotgun (WGS) entry which is preliminary data.</text>
</comment>
<evidence type="ECO:0000313" key="2">
    <source>
        <dbReference type="Proteomes" id="UP001062846"/>
    </source>
</evidence>
<keyword evidence="2" id="KW-1185">Reference proteome</keyword>
<sequence>MVEYFLKNAEASEKLTIQIFDSIGDGSEEDVAEQQLETYSVYMGDRPSVDFSASSIHKSMLEQVVGSSRASESLLHSYERSFNGFVAKLTEEEMKKIASMESVVSVFPNERKKLHTTRSWDFMGFPQEVTRATGVLESDIIVGVLDTGIWPESESFNDKGVGPIPSKWKGTCQSQSNFTCNNKIIGARYYQAGGSSGGGDFPSPRDSQGHGTHTASTAAGQVVSNASLLGLGVGTARGGVPSARIAVYKICWSEGCTDADILAAFDDAIADGVDIISLSVGGFTRDYFKDSIAIGAFHSMKNGILTSNSAGNGGPGAKSISNVSPWSLTVAASTIDRKFVTKVQLGNNEVYEGVSINTFTLNQSMYPVVYGGDVPNTKPGSDGSRSRFCVLGSLDKNLVKGKLILCDHLTATEPFDAGAIGVIMQGEGFQDLAYSYPLSASYMGLTDGHVISLYINATSNPMAIIEKSIESKDELAPVIASFSSRGPNPITADILKPGLTAPGVDIVAAWSEATTVTGIEGDKRVVPYNIISGTSTSCPHVSGAAAYVKSFHPTWSPAAIKSALMTTATPLNASKNPDAEFAYGSGQIDPVKATNPGLIYDAGESDYVQFLCSAAKATPTPRSNS</sequence>
<protein>
    <submittedName>
        <fullName evidence="1">Uncharacterized protein</fullName>
    </submittedName>
</protein>
<evidence type="ECO:0000313" key="1">
    <source>
        <dbReference type="EMBL" id="KAI8525549.1"/>
    </source>
</evidence>
<reference evidence="1" key="1">
    <citation type="submission" date="2022-02" db="EMBL/GenBank/DDBJ databases">
        <title>Plant Genome Project.</title>
        <authorList>
            <person name="Zhang R.-G."/>
        </authorList>
    </citation>
    <scope>NUCLEOTIDE SEQUENCE</scope>
    <source>
        <strain evidence="1">AT1</strain>
    </source>
</reference>